<evidence type="ECO:0000259" key="3">
    <source>
        <dbReference type="Pfam" id="PF23914"/>
    </source>
</evidence>
<gene>
    <name evidence="4" type="ORF">SAMN02745204_00085</name>
</gene>
<evidence type="ECO:0000313" key="4">
    <source>
        <dbReference type="EMBL" id="SHE27781.1"/>
    </source>
</evidence>
<keyword evidence="2" id="KW-0802">TPR repeat</keyword>
<dbReference type="Gene3D" id="3.40.50.300">
    <property type="entry name" value="P-loop containing nucleotide triphosphate hydrolases"/>
    <property type="match status" value="1"/>
</dbReference>
<keyword evidence="5" id="KW-1185">Reference proteome</keyword>
<evidence type="ECO:0000313" key="5">
    <source>
        <dbReference type="Proteomes" id="UP000242857"/>
    </source>
</evidence>
<proteinExistence type="predicted"/>
<dbReference type="SUPFAM" id="SSF48452">
    <property type="entry name" value="TPR-like"/>
    <property type="match status" value="2"/>
</dbReference>
<feature type="domain" description="Cytochrome c-type biogenesis protein H TPR" evidence="3">
    <location>
        <begin position="150"/>
        <end position="277"/>
    </location>
</feature>
<accession>A0A1M4S6G6</accession>
<organism evidence="4 5">
    <name type="scientific">Thermomonas hydrothermalis</name>
    <dbReference type="NCBI Taxonomy" id="213588"/>
    <lineage>
        <taxon>Bacteria</taxon>
        <taxon>Pseudomonadati</taxon>
        <taxon>Pseudomonadota</taxon>
        <taxon>Gammaproteobacteria</taxon>
        <taxon>Lysobacterales</taxon>
        <taxon>Lysobacteraceae</taxon>
        <taxon>Thermomonas</taxon>
    </lineage>
</organism>
<feature type="repeat" description="TPR" evidence="2">
    <location>
        <begin position="77"/>
        <end position="110"/>
    </location>
</feature>
<feature type="repeat" description="TPR" evidence="2">
    <location>
        <begin position="279"/>
        <end position="312"/>
    </location>
</feature>
<dbReference type="RefSeq" id="WP_072754659.1">
    <property type="nucleotide sequence ID" value="NZ_FQUK01000001.1"/>
</dbReference>
<dbReference type="SUPFAM" id="SSF52540">
    <property type="entry name" value="P-loop containing nucleoside triphosphate hydrolases"/>
    <property type="match status" value="1"/>
</dbReference>
<dbReference type="Pfam" id="PF23914">
    <property type="entry name" value="TPR_CcmH_CycH"/>
    <property type="match status" value="1"/>
</dbReference>
<reference evidence="5" key="1">
    <citation type="submission" date="2016-11" db="EMBL/GenBank/DDBJ databases">
        <authorList>
            <person name="Varghese N."/>
            <person name="Submissions S."/>
        </authorList>
    </citation>
    <scope>NUCLEOTIDE SEQUENCE [LARGE SCALE GENOMIC DNA]</scope>
    <source>
        <strain evidence="5">DSM 14834</strain>
    </source>
</reference>
<dbReference type="InterPro" id="IPR027417">
    <property type="entry name" value="P-loop_NTPase"/>
</dbReference>
<keyword evidence="1" id="KW-0808">Transferase</keyword>
<name>A0A1M4S6G6_9GAMM</name>
<evidence type="ECO:0000256" key="1">
    <source>
        <dbReference type="ARBA" id="ARBA00022679"/>
    </source>
</evidence>
<dbReference type="Gene3D" id="1.25.40.10">
    <property type="entry name" value="Tetratricopeptide repeat domain"/>
    <property type="match status" value="3"/>
</dbReference>
<protein>
    <submittedName>
        <fullName evidence="4">Tetratricopeptide repeat-containing protein</fullName>
    </submittedName>
</protein>
<dbReference type="Pfam" id="PF13414">
    <property type="entry name" value="TPR_11"/>
    <property type="match status" value="1"/>
</dbReference>
<dbReference type="PANTHER" id="PTHR12788">
    <property type="entry name" value="PROTEIN-TYROSINE SULFOTRANSFERASE 2"/>
    <property type="match status" value="1"/>
</dbReference>
<sequence>MSTTAPQAGIGTALEHALRLLDSDPALAAEQAVEILRVAPGHPGAELVLGMAELALGQAQAAEARLAALAAAQPRSAATWLALGRARLALAQPTQALPCMERAVALQPALPGAWLALADLLYDQGQREAADAAYVQHVHHSVRDPALMAAADALVRGDLPEAETRLRARLARFPSDVAALRMLAELGARLGHNEEAIELLAQALARAPSFDAARQNYAAMLNRANRHDEALVEVDRLLERDPDNQSLHNLRAVILGKLGDFDGAIEAYARVLARLPGQWQVWLGYGHALKTAGRTPEAIAAYRRAIALKPDFGSAWWSLANLKTVRFGADDIAAMRSQLARPDLDDDARLHFEFALGKALEDAGQDAEAFSHYARGNALRRRQVPYDAALARERTRRAIRTYTREFFAARAGSGCPAPDPIFVVGMPRAGSTLIEQILASHPMVEGTMELPSLIAITRELRERSGSPETTSYHDVLAALDPAELAALGQDYLRRAQVHRREGRPLFIDKMPNNFAHVGLIHLILPNAKIIDARRHPLACCFSNFKQHFARGQAFSYDLEDLGHYYADYVALMAHFDAVLPGRIHRVFHEDMVEDPETQIRALLDYCALPFDPRCLRFYENPRAVRTASSEQVRRPIYREGVAQWRRFEPWLEPLKQALGPVLTAYPAVPPLTDLLARIEMRPQQG</sequence>
<dbReference type="STRING" id="213588.SAMN02745204_00085"/>
<dbReference type="EMBL" id="FQUK01000001">
    <property type="protein sequence ID" value="SHE27781.1"/>
    <property type="molecule type" value="Genomic_DNA"/>
</dbReference>
<dbReference type="Pfam" id="PF13428">
    <property type="entry name" value="TPR_14"/>
    <property type="match status" value="1"/>
</dbReference>
<dbReference type="PANTHER" id="PTHR12788:SF10">
    <property type="entry name" value="PROTEIN-TYROSINE SULFOTRANSFERASE"/>
    <property type="match status" value="1"/>
</dbReference>
<dbReference type="InterPro" id="IPR026634">
    <property type="entry name" value="TPST-like"/>
</dbReference>
<evidence type="ECO:0000256" key="2">
    <source>
        <dbReference type="PROSITE-ProRule" id="PRU00339"/>
    </source>
</evidence>
<dbReference type="Proteomes" id="UP000242857">
    <property type="component" value="Unassembled WGS sequence"/>
</dbReference>
<dbReference type="OrthoDB" id="9766687at2"/>
<dbReference type="InterPro" id="IPR019734">
    <property type="entry name" value="TPR_rpt"/>
</dbReference>
<dbReference type="PROSITE" id="PS50005">
    <property type="entry name" value="TPR"/>
    <property type="match status" value="2"/>
</dbReference>
<dbReference type="Pfam" id="PF13469">
    <property type="entry name" value="Sulfotransfer_3"/>
    <property type="match status" value="1"/>
</dbReference>
<dbReference type="InterPro" id="IPR056413">
    <property type="entry name" value="TPR_CcmH_CycH"/>
</dbReference>
<dbReference type="AlphaFoldDB" id="A0A1M4S6G6"/>
<dbReference type="SMART" id="SM00028">
    <property type="entry name" value="TPR"/>
    <property type="match status" value="6"/>
</dbReference>
<dbReference type="GO" id="GO:0008476">
    <property type="term" value="F:protein-tyrosine sulfotransferase activity"/>
    <property type="evidence" value="ECO:0007669"/>
    <property type="project" value="InterPro"/>
</dbReference>
<dbReference type="InterPro" id="IPR011990">
    <property type="entry name" value="TPR-like_helical_dom_sf"/>
</dbReference>